<protein>
    <submittedName>
        <fullName evidence="1">Uncharacterized protein</fullName>
    </submittedName>
</protein>
<dbReference type="EMBL" id="JACXAE010000125">
    <property type="protein sequence ID" value="MBD2778220.1"/>
    <property type="molecule type" value="Genomic_DNA"/>
</dbReference>
<dbReference type="RefSeq" id="WP_190837654.1">
    <property type="nucleotide sequence ID" value="NZ_CAWPPI010000125.1"/>
</dbReference>
<evidence type="ECO:0000313" key="2">
    <source>
        <dbReference type="Proteomes" id="UP000629098"/>
    </source>
</evidence>
<reference evidence="1" key="1">
    <citation type="submission" date="2020-09" db="EMBL/GenBank/DDBJ databases">
        <title>Iningainema tapete sp. nov. (Scytonemataceae, Cyanobacteria) from greenhouses in central Florida (USA) produces two types of nodularin with biosynthetic potential for microcystin-LR and anabaenopeptins.</title>
        <authorList>
            <person name="Berthold D.E."/>
            <person name="Lefler F.W."/>
            <person name="Huang I.-S."/>
            <person name="Abdulla H."/>
            <person name="Zimba P.V."/>
            <person name="Laughinghouse H.D. IV."/>
        </authorList>
    </citation>
    <scope>NUCLEOTIDE SEQUENCE</scope>
    <source>
        <strain evidence="1">BLCCT55</strain>
    </source>
</reference>
<keyword evidence="2" id="KW-1185">Reference proteome</keyword>
<evidence type="ECO:0000313" key="1">
    <source>
        <dbReference type="EMBL" id="MBD2778220.1"/>
    </source>
</evidence>
<proteinExistence type="predicted"/>
<name>A0A8J6XJT1_9CYAN</name>
<sequence>MINKLVKLGAQIVIDEVEEAVKHGSIPFDWNTMGLDQSRPAFTRENGKSMLEPNPEHILRKVKAVLW</sequence>
<organism evidence="1 2">
    <name type="scientific">Iningainema tapete BLCC-T55</name>
    <dbReference type="NCBI Taxonomy" id="2748662"/>
    <lineage>
        <taxon>Bacteria</taxon>
        <taxon>Bacillati</taxon>
        <taxon>Cyanobacteriota</taxon>
        <taxon>Cyanophyceae</taxon>
        <taxon>Nostocales</taxon>
        <taxon>Scytonemataceae</taxon>
        <taxon>Iningainema tapete</taxon>
    </lineage>
</organism>
<comment type="caution">
    <text evidence="1">The sequence shown here is derived from an EMBL/GenBank/DDBJ whole genome shotgun (WGS) entry which is preliminary data.</text>
</comment>
<dbReference type="AlphaFoldDB" id="A0A8J6XJT1"/>
<accession>A0A8J6XJT1</accession>
<dbReference type="Proteomes" id="UP000629098">
    <property type="component" value="Unassembled WGS sequence"/>
</dbReference>
<gene>
    <name evidence="1" type="ORF">ICL16_40820</name>
</gene>